<evidence type="ECO:0000313" key="2">
    <source>
        <dbReference type="Proteomes" id="UP001162483"/>
    </source>
</evidence>
<feature type="non-terminal residue" evidence="1">
    <location>
        <position position="1"/>
    </location>
</feature>
<accession>A0ABN9AB83</accession>
<dbReference type="Proteomes" id="UP001162483">
    <property type="component" value="Unassembled WGS sequence"/>
</dbReference>
<protein>
    <submittedName>
        <fullName evidence="1">Uncharacterized protein</fullName>
    </submittedName>
</protein>
<evidence type="ECO:0000313" key="1">
    <source>
        <dbReference type="EMBL" id="CAI9533267.1"/>
    </source>
</evidence>
<keyword evidence="2" id="KW-1185">Reference proteome</keyword>
<name>A0ABN9AB83_9NEOB</name>
<comment type="caution">
    <text evidence="1">The sequence shown here is derived from an EMBL/GenBank/DDBJ whole genome shotgun (WGS) entry which is preliminary data.</text>
</comment>
<reference evidence="1" key="1">
    <citation type="submission" date="2023-05" db="EMBL/GenBank/DDBJ databases">
        <authorList>
            <person name="Stuckert A."/>
        </authorList>
    </citation>
    <scope>NUCLEOTIDE SEQUENCE</scope>
</reference>
<proteinExistence type="predicted"/>
<gene>
    <name evidence="1" type="ORF">SPARVUS_LOCUS339971</name>
</gene>
<sequence length="44" mass="5033">FDPDFSDPPLLPVAPSYLLIRHFCVESLCTCLVWCVFPWESACD</sequence>
<dbReference type="EMBL" id="CATNWA010000120">
    <property type="protein sequence ID" value="CAI9533267.1"/>
    <property type="molecule type" value="Genomic_DNA"/>
</dbReference>
<organism evidence="1 2">
    <name type="scientific">Staurois parvus</name>
    <dbReference type="NCBI Taxonomy" id="386267"/>
    <lineage>
        <taxon>Eukaryota</taxon>
        <taxon>Metazoa</taxon>
        <taxon>Chordata</taxon>
        <taxon>Craniata</taxon>
        <taxon>Vertebrata</taxon>
        <taxon>Euteleostomi</taxon>
        <taxon>Amphibia</taxon>
        <taxon>Batrachia</taxon>
        <taxon>Anura</taxon>
        <taxon>Neobatrachia</taxon>
        <taxon>Ranoidea</taxon>
        <taxon>Ranidae</taxon>
        <taxon>Staurois</taxon>
    </lineage>
</organism>